<dbReference type="AlphaFoldDB" id="A0AAE3GKK9"/>
<dbReference type="PANTHER" id="PTHR35400">
    <property type="entry name" value="SLR1083 PROTEIN"/>
    <property type="match status" value="1"/>
</dbReference>
<dbReference type="CDD" id="cd06260">
    <property type="entry name" value="DUF820-like"/>
    <property type="match status" value="1"/>
</dbReference>
<proteinExistence type="predicted"/>
<dbReference type="InterPro" id="IPR011335">
    <property type="entry name" value="Restrct_endonuc-II-like"/>
</dbReference>
<dbReference type="Proteomes" id="UP001206128">
    <property type="component" value="Unassembled WGS sequence"/>
</dbReference>
<dbReference type="SUPFAM" id="SSF52980">
    <property type="entry name" value="Restriction endonuclease-like"/>
    <property type="match status" value="1"/>
</dbReference>
<sequence>MTTARRLDGYTLDDWEAVDPVEGHRVELVGGQFRVSAAPSVPHQRIADRLQNLLDDAVADDGMEAVTAVGVRVAPGIGYIPDVVVCTELVDTTTVDVGLVALVVEVVSPSTAKADRLEKPSAFAAAGVPAYWRVETGREGGPVVYCYRLDRGTYVETATLTPGTTATVDVAGTASITLDPASLIGPRRRRS</sequence>
<feature type="domain" description="Putative restriction endonuclease" evidence="1">
    <location>
        <begin position="22"/>
        <end position="170"/>
    </location>
</feature>
<protein>
    <submittedName>
        <fullName evidence="2">Endonuclease, Uma2 family (Restriction endonuclease fold)</fullName>
    </submittedName>
</protein>
<dbReference type="RefSeq" id="WP_253779357.1">
    <property type="nucleotide sequence ID" value="NZ_JAMTCK010000021.1"/>
</dbReference>
<dbReference type="EMBL" id="JAMTCK010000021">
    <property type="protein sequence ID" value="MCP2169885.1"/>
    <property type="molecule type" value="Genomic_DNA"/>
</dbReference>
<dbReference type="Gene3D" id="3.90.1570.10">
    <property type="entry name" value="tt1808, chain A"/>
    <property type="match status" value="1"/>
</dbReference>
<dbReference type="GO" id="GO:0004519">
    <property type="term" value="F:endonuclease activity"/>
    <property type="evidence" value="ECO:0007669"/>
    <property type="project" value="UniProtKB-KW"/>
</dbReference>
<dbReference type="Pfam" id="PF05685">
    <property type="entry name" value="Uma2"/>
    <property type="match status" value="1"/>
</dbReference>
<dbReference type="InterPro" id="IPR012296">
    <property type="entry name" value="Nuclease_put_TT1808"/>
</dbReference>
<dbReference type="PANTHER" id="PTHR35400:SF3">
    <property type="entry name" value="SLL1072 PROTEIN"/>
    <property type="match status" value="1"/>
</dbReference>
<dbReference type="InterPro" id="IPR008538">
    <property type="entry name" value="Uma2"/>
</dbReference>
<comment type="caution">
    <text evidence="2">The sequence shown here is derived from an EMBL/GenBank/DDBJ whole genome shotgun (WGS) entry which is preliminary data.</text>
</comment>
<keyword evidence="2" id="KW-0540">Nuclease</keyword>
<evidence type="ECO:0000313" key="3">
    <source>
        <dbReference type="Proteomes" id="UP001206128"/>
    </source>
</evidence>
<accession>A0AAE3GKK9</accession>
<reference evidence="2" key="1">
    <citation type="submission" date="2022-06" db="EMBL/GenBank/DDBJ databases">
        <title>Genomic Encyclopedia of Archaeal and Bacterial Type Strains, Phase II (KMG-II): from individual species to whole genera.</title>
        <authorList>
            <person name="Goeker M."/>
        </authorList>
    </citation>
    <scope>NUCLEOTIDE SEQUENCE</scope>
    <source>
        <strain evidence="2">DSM 43935</strain>
    </source>
</reference>
<name>A0AAE3GKK9_9PSEU</name>
<organism evidence="2 3">
    <name type="scientific">Goodfellowiella coeruleoviolacea</name>
    <dbReference type="NCBI Taxonomy" id="334858"/>
    <lineage>
        <taxon>Bacteria</taxon>
        <taxon>Bacillati</taxon>
        <taxon>Actinomycetota</taxon>
        <taxon>Actinomycetes</taxon>
        <taxon>Pseudonocardiales</taxon>
        <taxon>Pseudonocardiaceae</taxon>
        <taxon>Goodfellowiella</taxon>
    </lineage>
</organism>
<keyword evidence="3" id="KW-1185">Reference proteome</keyword>
<keyword evidence="2" id="KW-0378">Hydrolase</keyword>
<evidence type="ECO:0000259" key="1">
    <source>
        <dbReference type="Pfam" id="PF05685"/>
    </source>
</evidence>
<gene>
    <name evidence="2" type="ORF">LX83_006771</name>
</gene>
<keyword evidence="2" id="KW-0255">Endonuclease</keyword>
<evidence type="ECO:0000313" key="2">
    <source>
        <dbReference type="EMBL" id="MCP2169885.1"/>
    </source>
</evidence>